<organism evidence="1 2">
    <name type="scientific">Portunus trituberculatus</name>
    <name type="common">Swimming crab</name>
    <name type="synonym">Neptunus trituberculatus</name>
    <dbReference type="NCBI Taxonomy" id="210409"/>
    <lineage>
        <taxon>Eukaryota</taxon>
        <taxon>Metazoa</taxon>
        <taxon>Ecdysozoa</taxon>
        <taxon>Arthropoda</taxon>
        <taxon>Crustacea</taxon>
        <taxon>Multicrustacea</taxon>
        <taxon>Malacostraca</taxon>
        <taxon>Eumalacostraca</taxon>
        <taxon>Eucarida</taxon>
        <taxon>Decapoda</taxon>
        <taxon>Pleocyemata</taxon>
        <taxon>Brachyura</taxon>
        <taxon>Eubrachyura</taxon>
        <taxon>Portunoidea</taxon>
        <taxon>Portunidae</taxon>
        <taxon>Portuninae</taxon>
        <taxon>Portunus</taxon>
    </lineage>
</organism>
<gene>
    <name evidence="1" type="ORF">E2C01_021635</name>
</gene>
<dbReference type="AlphaFoldDB" id="A0A5B7E4T3"/>
<evidence type="ECO:0000313" key="1">
    <source>
        <dbReference type="EMBL" id="MPC28429.1"/>
    </source>
</evidence>
<name>A0A5B7E4T3_PORTR</name>
<dbReference type="EMBL" id="VSRR010001911">
    <property type="protein sequence ID" value="MPC28429.1"/>
    <property type="molecule type" value="Genomic_DNA"/>
</dbReference>
<sequence>MANHAAPLVRVPFNHFVCASSVLLAWKRIQAIYHQHSLYQRNRWYWLG</sequence>
<accession>A0A5B7E4T3</accession>
<protein>
    <submittedName>
        <fullName evidence="1">Uncharacterized protein</fullName>
    </submittedName>
</protein>
<evidence type="ECO:0000313" key="2">
    <source>
        <dbReference type="Proteomes" id="UP000324222"/>
    </source>
</evidence>
<comment type="caution">
    <text evidence="1">The sequence shown here is derived from an EMBL/GenBank/DDBJ whole genome shotgun (WGS) entry which is preliminary data.</text>
</comment>
<reference evidence="1 2" key="1">
    <citation type="submission" date="2019-05" db="EMBL/GenBank/DDBJ databases">
        <title>Another draft genome of Portunus trituberculatus and its Hox gene families provides insights of decapod evolution.</title>
        <authorList>
            <person name="Jeong J.-H."/>
            <person name="Song I."/>
            <person name="Kim S."/>
            <person name="Choi T."/>
            <person name="Kim D."/>
            <person name="Ryu S."/>
            <person name="Kim W."/>
        </authorList>
    </citation>
    <scope>NUCLEOTIDE SEQUENCE [LARGE SCALE GENOMIC DNA]</scope>
    <source>
        <tissue evidence="1">Muscle</tissue>
    </source>
</reference>
<keyword evidence="2" id="KW-1185">Reference proteome</keyword>
<proteinExistence type="predicted"/>
<dbReference type="Proteomes" id="UP000324222">
    <property type="component" value="Unassembled WGS sequence"/>
</dbReference>